<evidence type="ECO:0000313" key="3">
    <source>
        <dbReference type="EMBL" id="GJN36482.1"/>
    </source>
</evidence>
<dbReference type="EMBL" id="BQKI01000089">
    <property type="protein sequence ID" value="GJN36439.1"/>
    <property type="molecule type" value="Genomic_DNA"/>
</dbReference>
<dbReference type="SUPFAM" id="SSF53098">
    <property type="entry name" value="Ribonuclease H-like"/>
    <property type="match status" value="1"/>
</dbReference>
<dbReference type="Pfam" id="PF13456">
    <property type="entry name" value="RVT_3"/>
    <property type="match status" value="1"/>
</dbReference>
<dbReference type="PANTHER" id="PTHR47723:SF24">
    <property type="entry name" value="RNASE H TYPE-1 DOMAIN-CONTAINING PROTEIN"/>
    <property type="match status" value="1"/>
</dbReference>
<dbReference type="GO" id="GO:0003676">
    <property type="term" value="F:nucleic acid binding"/>
    <property type="evidence" value="ECO:0007669"/>
    <property type="project" value="InterPro"/>
</dbReference>
<dbReference type="InterPro" id="IPR053151">
    <property type="entry name" value="RNase_H-like"/>
</dbReference>
<evidence type="ECO:0000313" key="2">
    <source>
        <dbReference type="EMBL" id="GJN36439.1"/>
    </source>
</evidence>
<reference evidence="2" key="2">
    <citation type="submission" date="2021-12" db="EMBL/GenBank/DDBJ databases">
        <title>Resequencing data analysis of finger millet.</title>
        <authorList>
            <person name="Hatakeyama M."/>
            <person name="Aluri S."/>
            <person name="Balachadran M.T."/>
            <person name="Sivarajan S.R."/>
            <person name="Poveda L."/>
            <person name="Shimizu-Inatsugi R."/>
            <person name="Schlapbach R."/>
            <person name="Sreeman S.M."/>
            <person name="Shimizu K.K."/>
        </authorList>
    </citation>
    <scope>NUCLEOTIDE SEQUENCE</scope>
</reference>
<dbReference type="InterPro" id="IPR036397">
    <property type="entry name" value="RNaseH_sf"/>
</dbReference>
<dbReference type="InterPro" id="IPR012337">
    <property type="entry name" value="RNaseH-like_sf"/>
</dbReference>
<accession>A0AAV5FNL6</accession>
<proteinExistence type="predicted"/>
<comment type="caution">
    <text evidence="2">The sequence shown here is derived from an EMBL/GenBank/DDBJ whole genome shotgun (WGS) entry which is preliminary data.</text>
</comment>
<feature type="domain" description="RNase H type-1" evidence="1">
    <location>
        <begin position="9"/>
        <end position="95"/>
    </location>
</feature>
<name>A0AAV5FNL6_ELECO</name>
<organism evidence="2 4">
    <name type="scientific">Eleusine coracana subsp. coracana</name>
    <dbReference type="NCBI Taxonomy" id="191504"/>
    <lineage>
        <taxon>Eukaryota</taxon>
        <taxon>Viridiplantae</taxon>
        <taxon>Streptophyta</taxon>
        <taxon>Embryophyta</taxon>
        <taxon>Tracheophyta</taxon>
        <taxon>Spermatophyta</taxon>
        <taxon>Magnoliopsida</taxon>
        <taxon>Liliopsida</taxon>
        <taxon>Poales</taxon>
        <taxon>Poaceae</taxon>
        <taxon>PACMAD clade</taxon>
        <taxon>Chloridoideae</taxon>
        <taxon>Cynodonteae</taxon>
        <taxon>Eleusininae</taxon>
        <taxon>Eleusine</taxon>
    </lineage>
</organism>
<dbReference type="Proteomes" id="UP001054889">
    <property type="component" value="Unassembled WGS sequence"/>
</dbReference>
<gene>
    <name evidence="2" type="primary">gb25298</name>
    <name evidence="3" type="synonym">gb25343</name>
    <name evidence="2" type="ORF">PR202_gb25298</name>
    <name evidence="3" type="ORF">PR202_gb25343</name>
</gene>
<keyword evidence="4" id="KW-1185">Reference proteome</keyword>
<dbReference type="CDD" id="cd06222">
    <property type="entry name" value="RNase_H_like"/>
    <property type="match status" value="1"/>
</dbReference>
<dbReference type="Gene3D" id="3.30.420.10">
    <property type="entry name" value="Ribonuclease H-like superfamily/Ribonuclease H"/>
    <property type="match status" value="1"/>
</dbReference>
<dbReference type="InterPro" id="IPR002156">
    <property type="entry name" value="RNaseH_domain"/>
</dbReference>
<sequence>MLSSWRSLFDASSVEEVEALACKEGLRLAVEWIRDRVILETDYATFARAIRQKETRSSLCFILEDIRECISELPDVVIRTVKRECNCAAHELAQLAKRIVHTAVWHAQVLRCIERVIAQECNNLSE</sequence>
<dbReference type="PANTHER" id="PTHR47723">
    <property type="entry name" value="OS05G0353850 PROTEIN"/>
    <property type="match status" value="1"/>
</dbReference>
<dbReference type="EMBL" id="BQKI01000089">
    <property type="protein sequence ID" value="GJN36482.1"/>
    <property type="molecule type" value="Genomic_DNA"/>
</dbReference>
<protein>
    <recommendedName>
        <fullName evidence="1">RNase H type-1 domain-containing protein</fullName>
    </recommendedName>
</protein>
<reference evidence="2" key="1">
    <citation type="journal article" date="2018" name="DNA Res.">
        <title>Multiple hybrid de novo genome assembly of finger millet, an orphan allotetraploid crop.</title>
        <authorList>
            <person name="Hatakeyama M."/>
            <person name="Aluri S."/>
            <person name="Balachadran M.T."/>
            <person name="Sivarajan S.R."/>
            <person name="Patrignani A."/>
            <person name="Gruter S."/>
            <person name="Poveda L."/>
            <person name="Shimizu-Inatsugi R."/>
            <person name="Baeten J."/>
            <person name="Francoijs K.J."/>
            <person name="Nataraja K.N."/>
            <person name="Reddy Y.A.N."/>
            <person name="Phadnis S."/>
            <person name="Ravikumar R.L."/>
            <person name="Schlapbach R."/>
            <person name="Sreeman S.M."/>
            <person name="Shimizu K.K."/>
        </authorList>
    </citation>
    <scope>NUCLEOTIDE SEQUENCE</scope>
</reference>
<dbReference type="AlphaFoldDB" id="A0AAV5FNL6"/>
<dbReference type="GO" id="GO:0004523">
    <property type="term" value="F:RNA-DNA hybrid ribonuclease activity"/>
    <property type="evidence" value="ECO:0007669"/>
    <property type="project" value="InterPro"/>
</dbReference>
<dbReference type="InterPro" id="IPR044730">
    <property type="entry name" value="RNase_H-like_dom_plant"/>
</dbReference>
<evidence type="ECO:0000313" key="4">
    <source>
        <dbReference type="Proteomes" id="UP001054889"/>
    </source>
</evidence>
<evidence type="ECO:0000259" key="1">
    <source>
        <dbReference type="Pfam" id="PF13456"/>
    </source>
</evidence>